<dbReference type="InterPro" id="IPR016163">
    <property type="entry name" value="Ald_DH_C"/>
</dbReference>
<gene>
    <name evidence="7" type="ORF">HZF05_06425</name>
</gene>
<evidence type="ECO:0000259" key="6">
    <source>
        <dbReference type="Pfam" id="PF00171"/>
    </source>
</evidence>
<feature type="active site" evidence="4">
    <location>
        <position position="265"/>
    </location>
</feature>
<dbReference type="InterPro" id="IPR015590">
    <property type="entry name" value="Aldehyde_DH_dom"/>
</dbReference>
<comment type="caution">
    <text evidence="7">The sequence shown here is derived from an EMBL/GenBank/DDBJ whole genome shotgun (WGS) entry which is preliminary data.</text>
</comment>
<keyword evidence="8" id="KW-1185">Reference proteome</keyword>
<sequence length="492" mass="51591">MPTLATQTAQRFTTRQLLLIDGERVDSIDGGTIEVIDPATERVIAHVAEARAADIDRAVAAARKSFADARWRGLTGDARARVLLRFAELIEAHAEELAHIDTLDNGMPLYMSRGAVAGAALQLRAFAGATTRIVGRAVSNAISLPGEYHAYTRREPVGVVGLITPWNGPLPTLITKLAPALASGCSLVVKPSEITPLSALRVGELALEAGVPAGVLNVVPGVGGDAGAAMANHGDINKISFTGSTAVGKELVRASAGNLKRITLELGGKSPCIVFDDADMAKAIPGAAMSVFMNSGQACIAGSRLFVERKAFDKVVDGVAQVAKNLKVGNGFEEGIDLGPLISARQRDRVASYIEAGRKEGGEVVTGGDSAGTSGFFLNPTVFANVGRDATIMREEIFGPVIVATPFDDVEELVEVANDTSYGLAAGIFSTNVNTVHKLAARLEAGNVYVNGYAMFDPTMPFGGMKQSGWGRELGEEGMDAFLETKSVWLAL</sequence>
<dbReference type="PANTHER" id="PTHR11699">
    <property type="entry name" value="ALDEHYDE DEHYDROGENASE-RELATED"/>
    <property type="match status" value="1"/>
</dbReference>
<dbReference type="InterPro" id="IPR029510">
    <property type="entry name" value="Ald_DH_CS_GLU"/>
</dbReference>
<evidence type="ECO:0000313" key="8">
    <source>
        <dbReference type="Proteomes" id="UP000570166"/>
    </source>
</evidence>
<protein>
    <submittedName>
        <fullName evidence="7">Aldehyde dehydrogenase family protein</fullName>
    </submittedName>
</protein>
<evidence type="ECO:0000256" key="2">
    <source>
        <dbReference type="ARBA" id="ARBA00023002"/>
    </source>
</evidence>
<keyword evidence="3" id="KW-0558">Oxidation</keyword>
<evidence type="ECO:0000313" key="7">
    <source>
        <dbReference type="EMBL" id="MBA2933732.1"/>
    </source>
</evidence>
<organism evidence="7 8">
    <name type="scientific">Sphingomonas chungangi</name>
    <dbReference type="NCBI Taxonomy" id="2683589"/>
    <lineage>
        <taxon>Bacteria</taxon>
        <taxon>Pseudomonadati</taxon>
        <taxon>Pseudomonadota</taxon>
        <taxon>Alphaproteobacteria</taxon>
        <taxon>Sphingomonadales</taxon>
        <taxon>Sphingomonadaceae</taxon>
        <taxon>Sphingomonas</taxon>
    </lineage>
</organism>
<comment type="similarity">
    <text evidence="1 5">Belongs to the aldehyde dehydrogenase family.</text>
</comment>
<keyword evidence="2 5" id="KW-0560">Oxidoreductase</keyword>
<dbReference type="SUPFAM" id="SSF53720">
    <property type="entry name" value="ALDH-like"/>
    <property type="match status" value="1"/>
</dbReference>
<reference evidence="7 8" key="1">
    <citation type="submission" date="2020-07" db="EMBL/GenBank/DDBJ databases">
        <authorList>
            <person name="Sun Q."/>
        </authorList>
    </citation>
    <scope>NUCLEOTIDE SEQUENCE [LARGE SCALE GENOMIC DNA]</scope>
    <source>
        <strain evidence="7 8">CGMCC 1.13654</strain>
    </source>
</reference>
<evidence type="ECO:0000256" key="4">
    <source>
        <dbReference type="PROSITE-ProRule" id="PRU10007"/>
    </source>
</evidence>
<dbReference type="EMBL" id="JACEIB010000003">
    <property type="protein sequence ID" value="MBA2933732.1"/>
    <property type="molecule type" value="Genomic_DNA"/>
</dbReference>
<dbReference type="Pfam" id="PF00171">
    <property type="entry name" value="Aldedh"/>
    <property type="match status" value="1"/>
</dbReference>
<dbReference type="PROSITE" id="PS00070">
    <property type="entry name" value="ALDEHYDE_DEHYDR_CYS"/>
    <property type="match status" value="1"/>
</dbReference>
<evidence type="ECO:0000256" key="1">
    <source>
        <dbReference type="ARBA" id="ARBA00009986"/>
    </source>
</evidence>
<dbReference type="Proteomes" id="UP000570166">
    <property type="component" value="Unassembled WGS sequence"/>
</dbReference>
<evidence type="ECO:0000256" key="3">
    <source>
        <dbReference type="ARBA" id="ARBA00023097"/>
    </source>
</evidence>
<dbReference type="AlphaFoldDB" id="A0A838L559"/>
<dbReference type="InterPro" id="IPR016161">
    <property type="entry name" value="Ald_DH/histidinol_DH"/>
</dbReference>
<proteinExistence type="inferred from homology"/>
<evidence type="ECO:0000256" key="5">
    <source>
        <dbReference type="RuleBase" id="RU003345"/>
    </source>
</evidence>
<accession>A0A838L559</accession>
<dbReference type="FunFam" id="3.40.309.10:FF:000012">
    <property type="entry name" value="Betaine aldehyde dehydrogenase"/>
    <property type="match status" value="1"/>
</dbReference>
<dbReference type="InterPro" id="IPR016160">
    <property type="entry name" value="Ald_DH_CS_CYS"/>
</dbReference>
<dbReference type="Gene3D" id="3.40.309.10">
    <property type="entry name" value="Aldehyde Dehydrogenase, Chain A, domain 2"/>
    <property type="match status" value="1"/>
</dbReference>
<dbReference type="Gene3D" id="3.40.605.10">
    <property type="entry name" value="Aldehyde Dehydrogenase, Chain A, domain 1"/>
    <property type="match status" value="1"/>
</dbReference>
<dbReference type="FunFam" id="3.40.605.10:FF:000007">
    <property type="entry name" value="NAD/NADP-dependent betaine aldehyde dehydrogenase"/>
    <property type="match status" value="1"/>
</dbReference>
<dbReference type="FunFam" id="3.40.605.10:FF:000026">
    <property type="entry name" value="Aldehyde dehydrogenase, putative"/>
    <property type="match status" value="1"/>
</dbReference>
<dbReference type="PROSITE" id="PS00687">
    <property type="entry name" value="ALDEHYDE_DEHYDR_GLU"/>
    <property type="match status" value="1"/>
</dbReference>
<name>A0A838L559_9SPHN</name>
<dbReference type="GO" id="GO:0016620">
    <property type="term" value="F:oxidoreductase activity, acting on the aldehyde or oxo group of donors, NAD or NADP as acceptor"/>
    <property type="evidence" value="ECO:0007669"/>
    <property type="project" value="InterPro"/>
</dbReference>
<feature type="domain" description="Aldehyde dehydrogenase" evidence="6">
    <location>
        <begin position="31"/>
        <end position="488"/>
    </location>
</feature>
<dbReference type="InterPro" id="IPR016162">
    <property type="entry name" value="Ald_DH_N"/>
</dbReference>